<organism evidence="2 3">
    <name type="scientific">Jaminaea rosea</name>
    <dbReference type="NCBI Taxonomy" id="1569628"/>
    <lineage>
        <taxon>Eukaryota</taxon>
        <taxon>Fungi</taxon>
        <taxon>Dikarya</taxon>
        <taxon>Basidiomycota</taxon>
        <taxon>Ustilaginomycotina</taxon>
        <taxon>Exobasidiomycetes</taxon>
        <taxon>Microstromatales</taxon>
        <taxon>Microstromatales incertae sedis</taxon>
        <taxon>Jaminaea</taxon>
    </lineage>
</organism>
<feature type="chain" id="PRO_5016248818" description="Cyanovirin-N domain-containing protein" evidence="1">
    <location>
        <begin position="26"/>
        <end position="156"/>
    </location>
</feature>
<gene>
    <name evidence="2" type="ORF">BDZ90DRAFT_235005</name>
</gene>
<evidence type="ECO:0008006" key="4">
    <source>
        <dbReference type="Google" id="ProtNLM"/>
    </source>
</evidence>
<proteinExistence type="predicted"/>
<feature type="signal peptide" evidence="1">
    <location>
        <begin position="1"/>
        <end position="25"/>
    </location>
</feature>
<dbReference type="GeneID" id="37029051"/>
<accession>A0A316UKG1</accession>
<protein>
    <recommendedName>
        <fullName evidence="4">Cyanovirin-N domain-containing protein</fullName>
    </recommendedName>
</protein>
<name>A0A316UKG1_9BASI</name>
<sequence length="156" mass="17304">MLGVTSLNLLLGLLLITLGLVLTAADHFTCTWQDQGTLSPSKYGYTLYCDAPVTRINDTHAKYICTSSIFFGLGHTSIRVADWGFLGPNVLEFANPCGRKGYADCEWRYWGLCNGTADAKADMSNVLCRYMGHHDDCSWPVNPAHAPDRVQIWNQV</sequence>
<evidence type="ECO:0000313" key="3">
    <source>
        <dbReference type="Proteomes" id="UP000245884"/>
    </source>
</evidence>
<dbReference type="EMBL" id="KZ819681">
    <property type="protein sequence ID" value="PWN24453.1"/>
    <property type="molecule type" value="Genomic_DNA"/>
</dbReference>
<keyword evidence="3" id="KW-1185">Reference proteome</keyword>
<dbReference type="Proteomes" id="UP000245884">
    <property type="component" value="Unassembled WGS sequence"/>
</dbReference>
<dbReference type="RefSeq" id="XP_025359065.1">
    <property type="nucleotide sequence ID" value="XM_025507228.1"/>
</dbReference>
<dbReference type="AlphaFoldDB" id="A0A316UKG1"/>
<reference evidence="2 3" key="1">
    <citation type="journal article" date="2018" name="Mol. Biol. Evol.">
        <title>Broad Genomic Sampling Reveals a Smut Pathogenic Ancestry of the Fungal Clade Ustilaginomycotina.</title>
        <authorList>
            <person name="Kijpornyongpan T."/>
            <person name="Mondo S.J."/>
            <person name="Barry K."/>
            <person name="Sandor L."/>
            <person name="Lee J."/>
            <person name="Lipzen A."/>
            <person name="Pangilinan J."/>
            <person name="LaButti K."/>
            <person name="Hainaut M."/>
            <person name="Henrissat B."/>
            <person name="Grigoriev I.V."/>
            <person name="Spatafora J.W."/>
            <person name="Aime M.C."/>
        </authorList>
    </citation>
    <scope>NUCLEOTIDE SEQUENCE [LARGE SCALE GENOMIC DNA]</scope>
    <source>
        <strain evidence="2 3">MCA 5214</strain>
    </source>
</reference>
<evidence type="ECO:0000313" key="2">
    <source>
        <dbReference type="EMBL" id="PWN24453.1"/>
    </source>
</evidence>
<evidence type="ECO:0000256" key="1">
    <source>
        <dbReference type="SAM" id="SignalP"/>
    </source>
</evidence>
<keyword evidence="1" id="KW-0732">Signal</keyword>